<evidence type="ECO:0000313" key="1">
    <source>
        <dbReference type="EMBL" id="PXV63349.1"/>
    </source>
</evidence>
<dbReference type="EMBL" id="QICL01000014">
    <property type="protein sequence ID" value="PXV63349.1"/>
    <property type="molecule type" value="Genomic_DNA"/>
</dbReference>
<accession>A0A2V3PPX2</accession>
<gene>
    <name evidence="1" type="ORF">CLV62_11466</name>
</gene>
<reference evidence="1 2" key="1">
    <citation type="submission" date="2018-03" db="EMBL/GenBank/DDBJ databases">
        <title>Genomic Encyclopedia of Archaeal and Bacterial Type Strains, Phase II (KMG-II): from individual species to whole genera.</title>
        <authorList>
            <person name="Goeker M."/>
        </authorList>
    </citation>
    <scope>NUCLEOTIDE SEQUENCE [LARGE SCALE GENOMIC DNA]</scope>
    <source>
        <strain evidence="1 2">DSM 100214</strain>
    </source>
</reference>
<keyword evidence="2" id="KW-1185">Reference proteome</keyword>
<dbReference type="Pfam" id="PF04170">
    <property type="entry name" value="NlpE"/>
    <property type="match status" value="1"/>
</dbReference>
<dbReference type="PROSITE" id="PS51257">
    <property type="entry name" value="PROKAR_LIPOPROTEIN"/>
    <property type="match status" value="1"/>
</dbReference>
<dbReference type="AlphaFoldDB" id="A0A2V3PPX2"/>
<evidence type="ECO:0000313" key="2">
    <source>
        <dbReference type="Proteomes" id="UP000247973"/>
    </source>
</evidence>
<dbReference type="Proteomes" id="UP000247973">
    <property type="component" value="Unassembled WGS sequence"/>
</dbReference>
<name>A0A2V3PPX2_9BACT</name>
<proteinExistence type="predicted"/>
<organism evidence="1 2">
    <name type="scientific">Dysgonomonas alginatilytica</name>
    <dbReference type="NCBI Taxonomy" id="1605892"/>
    <lineage>
        <taxon>Bacteria</taxon>
        <taxon>Pseudomonadati</taxon>
        <taxon>Bacteroidota</taxon>
        <taxon>Bacteroidia</taxon>
        <taxon>Bacteroidales</taxon>
        <taxon>Dysgonomonadaceae</taxon>
        <taxon>Dysgonomonas</taxon>
    </lineage>
</organism>
<comment type="caution">
    <text evidence="1">The sequence shown here is derived from an EMBL/GenBank/DDBJ whole genome shotgun (WGS) entry which is preliminary data.</text>
</comment>
<keyword evidence="1" id="KW-0449">Lipoprotein</keyword>
<dbReference type="Gene3D" id="2.40.128.640">
    <property type="match status" value="1"/>
</dbReference>
<dbReference type="InterPro" id="IPR007298">
    <property type="entry name" value="Cu-R_lipoprotein_NlpE"/>
</dbReference>
<protein>
    <submittedName>
        <fullName evidence="1">Putative lipoprotein NlpE involved in copper resistance</fullName>
    </submittedName>
</protein>
<dbReference type="RefSeq" id="WP_110310991.1">
    <property type="nucleotide sequence ID" value="NZ_QICL01000014.1"/>
</dbReference>
<sequence>MKKGIVLLFSVVLFSCNNKPQQAGQADSAVLQGSDTVPVVVDEHNAMNSLDYKGVYKGVLPTASGSGMDVMIELADSTYNKKILYVGKGDKAFYTKGSYSWNKEGNTITLEGEEKPNQYFVGENTLTQLDIDGNKIKGEIEEDYILRK</sequence>
<dbReference type="OrthoDB" id="5348860at2"/>